<comment type="caution">
    <text evidence="1">The sequence shown here is derived from an EMBL/GenBank/DDBJ whole genome shotgun (WGS) entry which is preliminary data.</text>
</comment>
<evidence type="ECO:0000313" key="2">
    <source>
        <dbReference type="Proteomes" id="UP001140096"/>
    </source>
</evidence>
<protein>
    <submittedName>
        <fullName evidence="1">Uncharacterized protein</fullName>
    </submittedName>
</protein>
<name>A0ACC1KTY1_9FUNG</name>
<evidence type="ECO:0000313" key="1">
    <source>
        <dbReference type="EMBL" id="KAJ2795185.1"/>
    </source>
</evidence>
<keyword evidence="2" id="KW-1185">Reference proteome</keyword>
<accession>A0ACC1KTY1</accession>
<organism evidence="1 2">
    <name type="scientific">Coemansia furcata</name>
    <dbReference type="NCBI Taxonomy" id="417177"/>
    <lineage>
        <taxon>Eukaryota</taxon>
        <taxon>Fungi</taxon>
        <taxon>Fungi incertae sedis</taxon>
        <taxon>Zoopagomycota</taxon>
        <taxon>Kickxellomycotina</taxon>
        <taxon>Kickxellomycetes</taxon>
        <taxon>Kickxellales</taxon>
        <taxon>Kickxellaceae</taxon>
        <taxon>Coemansia</taxon>
    </lineage>
</organism>
<feature type="non-terminal residue" evidence="1">
    <location>
        <position position="145"/>
    </location>
</feature>
<gene>
    <name evidence="1" type="ORF">H4S07_006552</name>
</gene>
<dbReference type="EMBL" id="JANBUP010003977">
    <property type="protein sequence ID" value="KAJ2795185.1"/>
    <property type="molecule type" value="Genomic_DNA"/>
</dbReference>
<dbReference type="Proteomes" id="UP001140096">
    <property type="component" value="Unassembled WGS sequence"/>
</dbReference>
<proteinExistence type="predicted"/>
<sequence length="145" mass="14907">MDSTGASSGIGEACAYQFAAAGANLILGARRVDRLSTVSTVICSKYPSVSVETIELDVRNSEAVNQAVESIAGDIDILVNNAGLAMGADTVDNLSDEAIDAVIDTNVKGLLYVSRAVVRRMKQQGGGHVIMMGSIAGLVGYPTGS</sequence>
<reference evidence="1" key="1">
    <citation type="submission" date="2022-07" db="EMBL/GenBank/DDBJ databases">
        <title>Phylogenomic reconstructions and comparative analyses of Kickxellomycotina fungi.</title>
        <authorList>
            <person name="Reynolds N.K."/>
            <person name="Stajich J.E."/>
            <person name="Barry K."/>
            <person name="Grigoriev I.V."/>
            <person name="Crous P."/>
            <person name="Smith M.E."/>
        </authorList>
    </citation>
    <scope>NUCLEOTIDE SEQUENCE</scope>
    <source>
        <strain evidence="1">CBS 102833</strain>
    </source>
</reference>